<comment type="similarity">
    <text evidence="4 5">Belongs to the cytochrome b5 family.</text>
</comment>
<evidence type="ECO:0000256" key="2">
    <source>
        <dbReference type="ARBA" id="ARBA00022723"/>
    </source>
</evidence>
<dbReference type="RefSeq" id="XP_013407402.1">
    <property type="nucleotide sequence ID" value="XM_013551948.2"/>
</dbReference>
<dbReference type="GO" id="GO:0020037">
    <property type="term" value="F:heme binding"/>
    <property type="evidence" value="ECO:0007669"/>
    <property type="project" value="UniProtKB-UniRule"/>
</dbReference>
<name>A0A1S3JAH6_LINAN</name>
<keyword evidence="3 5" id="KW-0408">Iron</keyword>
<dbReference type="GeneID" id="106171549"/>
<dbReference type="GO" id="GO:0046872">
    <property type="term" value="F:metal ion binding"/>
    <property type="evidence" value="ECO:0007669"/>
    <property type="project" value="UniProtKB-UniRule"/>
</dbReference>
<accession>A0A1S3JAH6</accession>
<dbReference type="Proteomes" id="UP000085678">
    <property type="component" value="Unplaced"/>
</dbReference>
<dbReference type="OrthoDB" id="260519at2759"/>
<dbReference type="PROSITE" id="PS00191">
    <property type="entry name" value="CYTOCHROME_B5_1"/>
    <property type="match status" value="1"/>
</dbReference>
<keyword evidence="1 5" id="KW-0349">Heme</keyword>
<dbReference type="InterPro" id="IPR050668">
    <property type="entry name" value="Cytochrome_b5"/>
</dbReference>
<gene>
    <name evidence="8" type="primary">LOC106171549</name>
</gene>
<evidence type="ECO:0000256" key="1">
    <source>
        <dbReference type="ARBA" id="ARBA00022617"/>
    </source>
</evidence>
<keyword evidence="2 5" id="KW-0479">Metal-binding</keyword>
<dbReference type="InterPro" id="IPR001199">
    <property type="entry name" value="Cyt_B5-like_heme/steroid-bd"/>
</dbReference>
<dbReference type="SUPFAM" id="SSF55856">
    <property type="entry name" value="Cytochrome b5-like heme/steroid binding domain"/>
    <property type="match status" value="1"/>
</dbReference>
<evidence type="ECO:0000256" key="3">
    <source>
        <dbReference type="ARBA" id="ARBA00023004"/>
    </source>
</evidence>
<dbReference type="InterPro" id="IPR036400">
    <property type="entry name" value="Cyt_B5-like_heme/steroid_sf"/>
</dbReference>
<dbReference type="AlphaFoldDB" id="A0A1S3JAH6"/>
<keyword evidence="7" id="KW-1185">Reference proteome</keyword>
<sequence>MTEVIPLEQVQLRNKEGQTWIIIDRLVYNVTEFKAEHPGGAQVLLDIAGKSMPDATQAFHDIGHSGDAKELLKKFLIGVLEEQDSETRPIRRRAKACILL</sequence>
<proteinExistence type="inferred from homology"/>
<dbReference type="SMART" id="SM01117">
    <property type="entry name" value="Cyt-b5"/>
    <property type="match status" value="1"/>
</dbReference>
<dbReference type="OMA" id="TWICIEN"/>
<dbReference type="Pfam" id="PF00173">
    <property type="entry name" value="Cyt-b5"/>
    <property type="match status" value="1"/>
</dbReference>
<dbReference type="GO" id="GO:0016020">
    <property type="term" value="C:membrane"/>
    <property type="evidence" value="ECO:0007669"/>
    <property type="project" value="TreeGrafter"/>
</dbReference>
<organism evidence="7 8">
    <name type="scientific">Lingula anatina</name>
    <name type="common">Brachiopod</name>
    <name type="synonym">Lingula unguis</name>
    <dbReference type="NCBI Taxonomy" id="7574"/>
    <lineage>
        <taxon>Eukaryota</taxon>
        <taxon>Metazoa</taxon>
        <taxon>Spiralia</taxon>
        <taxon>Lophotrochozoa</taxon>
        <taxon>Brachiopoda</taxon>
        <taxon>Linguliformea</taxon>
        <taxon>Lingulata</taxon>
        <taxon>Lingulida</taxon>
        <taxon>Linguloidea</taxon>
        <taxon>Lingulidae</taxon>
        <taxon>Lingula</taxon>
    </lineage>
</organism>
<protein>
    <submittedName>
        <fullName evidence="8">Cytochrome b5 isoform X1</fullName>
    </submittedName>
</protein>
<dbReference type="PROSITE" id="PS50255">
    <property type="entry name" value="CYTOCHROME_B5_2"/>
    <property type="match status" value="1"/>
</dbReference>
<dbReference type="KEGG" id="lak:106171549"/>
<dbReference type="InterPro" id="IPR018506">
    <property type="entry name" value="Cyt_B5_heme-BS"/>
</dbReference>
<dbReference type="PANTHER" id="PTHR19359">
    <property type="entry name" value="CYTOCHROME B5"/>
    <property type="match status" value="1"/>
</dbReference>
<dbReference type="Gene3D" id="3.10.120.10">
    <property type="entry name" value="Cytochrome b5-like heme/steroid binding domain"/>
    <property type="match status" value="1"/>
</dbReference>
<reference evidence="8" key="1">
    <citation type="submission" date="2025-08" db="UniProtKB">
        <authorList>
            <consortium name="RefSeq"/>
        </authorList>
    </citation>
    <scope>IDENTIFICATION</scope>
    <source>
        <tissue evidence="8">Gonads</tissue>
    </source>
</reference>
<evidence type="ECO:0000313" key="7">
    <source>
        <dbReference type="Proteomes" id="UP000085678"/>
    </source>
</evidence>
<dbReference type="STRING" id="7574.A0A1S3JAH6"/>
<feature type="domain" description="Cytochrome b5 heme-binding" evidence="6">
    <location>
        <begin position="2"/>
        <end position="81"/>
    </location>
</feature>
<evidence type="ECO:0000259" key="6">
    <source>
        <dbReference type="PROSITE" id="PS50255"/>
    </source>
</evidence>
<evidence type="ECO:0000313" key="8">
    <source>
        <dbReference type="RefSeq" id="XP_013407402.1"/>
    </source>
</evidence>
<dbReference type="PRINTS" id="PR00363">
    <property type="entry name" value="CYTOCHROMEB5"/>
</dbReference>
<evidence type="ECO:0000256" key="5">
    <source>
        <dbReference type="RuleBase" id="RU362121"/>
    </source>
</evidence>
<dbReference type="InParanoid" id="A0A1S3JAH6"/>
<evidence type="ECO:0000256" key="4">
    <source>
        <dbReference type="ARBA" id="ARBA00038168"/>
    </source>
</evidence>